<proteinExistence type="predicted"/>
<sequence>MRSSWLRVVLAACASAIVAVGAVVAMSLFMSEGSEFASAAQRSDDVIEQKSETTEPPVIVEDSSYPNADQILAESGVELLKGNGRILFTECVDGADVIRVHSRSVNEFCFSVTAQGGYVTMEVSEVYLIKADSHDLQAILNVKGDIEQVNIDKNEWKSVGEGTDPENGPSTLLEIRTAE</sequence>
<organism evidence="1 2">
    <name type="scientific">Amycolatopsis cihanbeyliensis</name>
    <dbReference type="NCBI Taxonomy" id="1128664"/>
    <lineage>
        <taxon>Bacteria</taxon>
        <taxon>Bacillati</taxon>
        <taxon>Actinomycetota</taxon>
        <taxon>Actinomycetes</taxon>
        <taxon>Pseudonocardiales</taxon>
        <taxon>Pseudonocardiaceae</taxon>
        <taxon>Amycolatopsis</taxon>
    </lineage>
</organism>
<evidence type="ECO:0000313" key="2">
    <source>
        <dbReference type="Proteomes" id="UP000320876"/>
    </source>
</evidence>
<comment type="caution">
    <text evidence="1">The sequence shown here is derived from an EMBL/GenBank/DDBJ whole genome shotgun (WGS) entry which is preliminary data.</text>
</comment>
<name>A0A542DIV9_AMYCI</name>
<protein>
    <recommendedName>
        <fullName evidence="3">Secreted protein</fullName>
    </recommendedName>
</protein>
<keyword evidence="2" id="KW-1185">Reference proteome</keyword>
<evidence type="ECO:0000313" key="1">
    <source>
        <dbReference type="EMBL" id="TQJ03032.1"/>
    </source>
</evidence>
<dbReference type="Proteomes" id="UP000320876">
    <property type="component" value="Unassembled WGS sequence"/>
</dbReference>
<evidence type="ECO:0008006" key="3">
    <source>
        <dbReference type="Google" id="ProtNLM"/>
    </source>
</evidence>
<accession>A0A542DIV9</accession>
<reference evidence="1 2" key="1">
    <citation type="submission" date="2019-06" db="EMBL/GenBank/DDBJ databases">
        <title>Sequencing the genomes of 1000 actinobacteria strains.</title>
        <authorList>
            <person name="Klenk H.-P."/>
        </authorList>
    </citation>
    <scope>NUCLEOTIDE SEQUENCE [LARGE SCALE GENOMIC DNA]</scope>
    <source>
        <strain evidence="1 2">DSM 45679</strain>
    </source>
</reference>
<dbReference type="AlphaFoldDB" id="A0A542DIV9"/>
<dbReference type="EMBL" id="VFML01000001">
    <property type="protein sequence ID" value="TQJ03032.1"/>
    <property type="molecule type" value="Genomic_DNA"/>
</dbReference>
<gene>
    <name evidence="1" type="ORF">FB471_2782</name>
</gene>